<keyword evidence="4" id="KW-0472">Membrane</keyword>
<reference evidence="7 8" key="1">
    <citation type="submission" date="2020-08" db="EMBL/GenBank/DDBJ databases">
        <title>Sequencing the genomes of 1000 actinobacteria strains.</title>
        <authorList>
            <person name="Klenk H.-P."/>
        </authorList>
    </citation>
    <scope>NUCLEOTIDE SEQUENCE [LARGE SCALE GENOMIC DNA]</scope>
    <source>
        <strain evidence="7 8">DSM 105498</strain>
    </source>
</reference>
<feature type="transmembrane region" description="Helical" evidence="4">
    <location>
        <begin position="136"/>
        <end position="156"/>
    </location>
</feature>
<dbReference type="GO" id="GO:0046983">
    <property type="term" value="F:protein dimerization activity"/>
    <property type="evidence" value="ECO:0007669"/>
    <property type="project" value="InterPro"/>
</dbReference>
<dbReference type="Pfam" id="PF02518">
    <property type="entry name" value="HATPase_c"/>
    <property type="match status" value="1"/>
</dbReference>
<sequence length="646" mass="67629">MPAPHSSIGRTRAATAIAVAAWALAVLSVALLVVGQPPVDENLLFFLVDITVACVYGTVAAVILVRRSHPVPWLLAIAAVGGGLAAFGFAHGSALDQSTLTGTDAIARLANTAWVPGTLALFLVVPWLVRDHPLRLEWVGLAAGATLSVATGVAVILDDEAPHLDEMYWCAIGLGLVTALSVAWRRRFGPTGERNGLGWLAVGTAILAVSFVPVLTTIPWLPYWLTPVLHLASQAVFPAAVLVVVLRNRLWDLQLVVSRAVLGGLLTGGLLVVYLAVTLLLGELFPGDGVPQLLAAGTVAAAVQPLRLTAGRRVRRLVYGDAADPHRVARRLGTQLVSSDSTDELLAGLTADLGESMRLESVIVVSDALAPVRWGEPSGPGAEVELRHSGELVGLLQVTALPGAQLSARDLSTLRDVASVVAAAVVIGRGAADLEELRSRLAAARLEERRVLRREIHDGLGPSLAGISLGLQGARNLLLTDARAGYELLAHLQGEVETAANSVRGLSHHLLPPVLDELGLVPALTELAGRFDSGALHVTVEADRFDGLDPRVAAAAYGIVGEALTNVLRHSAADHCRIVARRHPVGSLLLVVADDGRGRDGDATVGVGTRSMRERAEEQGGTLEVRDRIGGGTEVVATLPLVVTHG</sequence>
<dbReference type="AlphaFoldDB" id="A0A7W4VXI4"/>
<feature type="transmembrane region" description="Helical" evidence="4">
    <location>
        <begin position="45"/>
        <end position="65"/>
    </location>
</feature>
<dbReference type="PANTHER" id="PTHR24421:SF58">
    <property type="entry name" value="SIGNAL TRANSDUCTION HISTIDINE-PROTEIN KINASE_PHOSPHATASE UHPB"/>
    <property type="match status" value="1"/>
</dbReference>
<feature type="transmembrane region" description="Helical" evidence="4">
    <location>
        <begin position="197"/>
        <end position="221"/>
    </location>
</feature>
<evidence type="ECO:0000259" key="5">
    <source>
        <dbReference type="Pfam" id="PF02518"/>
    </source>
</evidence>
<protein>
    <submittedName>
        <fullName evidence="7">Signal transduction histidine kinase</fullName>
    </submittedName>
</protein>
<evidence type="ECO:0000256" key="4">
    <source>
        <dbReference type="SAM" id="Phobius"/>
    </source>
</evidence>
<feature type="transmembrane region" description="Helical" evidence="4">
    <location>
        <begin position="72"/>
        <end position="92"/>
    </location>
</feature>
<feature type="transmembrane region" description="Helical" evidence="4">
    <location>
        <begin position="112"/>
        <end position="129"/>
    </location>
</feature>
<evidence type="ECO:0000259" key="6">
    <source>
        <dbReference type="Pfam" id="PF07730"/>
    </source>
</evidence>
<keyword evidence="1" id="KW-0808">Transferase</keyword>
<accession>A0A7W4VXI4</accession>
<dbReference type="CDD" id="cd16917">
    <property type="entry name" value="HATPase_UhpB-NarQ-NarX-like"/>
    <property type="match status" value="1"/>
</dbReference>
<evidence type="ECO:0000256" key="3">
    <source>
        <dbReference type="ARBA" id="ARBA00023012"/>
    </source>
</evidence>
<keyword evidence="8" id="KW-1185">Reference proteome</keyword>
<dbReference type="GO" id="GO:0016020">
    <property type="term" value="C:membrane"/>
    <property type="evidence" value="ECO:0007669"/>
    <property type="project" value="InterPro"/>
</dbReference>
<dbReference type="SUPFAM" id="SSF55874">
    <property type="entry name" value="ATPase domain of HSP90 chaperone/DNA topoisomerase II/histidine kinase"/>
    <property type="match status" value="1"/>
</dbReference>
<feature type="transmembrane region" description="Helical" evidence="4">
    <location>
        <begin position="168"/>
        <end position="185"/>
    </location>
</feature>
<evidence type="ECO:0000313" key="7">
    <source>
        <dbReference type="EMBL" id="MBB3043596.1"/>
    </source>
</evidence>
<dbReference type="Pfam" id="PF07730">
    <property type="entry name" value="HisKA_3"/>
    <property type="match status" value="1"/>
</dbReference>
<organism evidence="7 8">
    <name type="scientific">Nocardioides soli</name>
    <dbReference type="NCBI Taxonomy" id="1036020"/>
    <lineage>
        <taxon>Bacteria</taxon>
        <taxon>Bacillati</taxon>
        <taxon>Actinomycetota</taxon>
        <taxon>Actinomycetes</taxon>
        <taxon>Propionibacteriales</taxon>
        <taxon>Nocardioidaceae</taxon>
        <taxon>Nocardioides</taxon>
    </lineage>
</organism>
<dbReference type="InterPro" id="IPR003594">
    <property type="entry name" value="HATPase_dom"/>
</dbReference>
<dbReference type="GO" id="GO:0000155">
    <property type="term" value="F:phosphorelay sensor kinase activity"/>
    <property type="evidence" value="ECO:0007669"/>
    <property type="project" value="InterPro"/>
</dbReference>
<feature type="transmembrane region" description="Helical" evidence="4">
    <location>
        <begin position="260"/>
        <end position="281"/>
    </location>
</feature>
<keyword evidence="4" id="KW-1133">Transmembrane helix</keyword>
<comment type="caution">
    <text evidence="7">The sequence shown here is derived from an EMBL/GenBank/DDBJ whole genome shotgun (WGS) entry which is preliminary data.</text>
</comment>
<dbReference type="InterPro" id="IPR050482">
    <property type="entry name" value="Sensor_HK_TwoCompSys"/>
</dbReference>
<dbReference type="InterPro" id="IPR036890">
    <property type="entry name" value="HATPase_C_sf"/>
</dbReference>
<dbReference type="RefSeq" id="WP_183593396.1">
    <property type="nucleotide sequence ID" value="NZ_JACHWR010000002.1"/>
</dbReference>
<feature type="transmembrane region" description="Helical" evidence="4">
    <location>
        <begin position="227"/>
        <end position="248"/>
    </location>
</feature>
<dbReference type="PANTHER" id="PTHR24421">
    <property type="entry name" value="NITRATE/NITRITE SENSOR PROTEIN NARX-RELATED"/>
    <property type="match status" value="1"/>
</dbReference>
<evidence type="ECO:0000313" key="8">
    <source>
        <dbReference type="Proteomes" id="UP000589626"/>
    </source>
</evidence>
<evidence type="ECO:0000256" key="2">
    <source>
        <dbReference type="ARBA" id="ARBA00022777"/>
    </source>
</evidence>
<evidence type="ECO:0000256" key="1">
    <source>
        <dbReference type="ARBA" id="ARBA00022679"/>
    </source>
</evidence>
<feature type="domain" description="Histidine kinase/HSP90-like ATPase" evidence="5">
    <location>
        <begin position="557"/>
        <end position="641"/>
    </location>
</feature>
<proteinExistence type="predicted"/>
<keyword evidence="4" id="KW-0812">Transmembrane</keyword>
<dbReference type="Proteomes" id="UP000589626">
    <property type="component" value="Unassembled WGS sequence"/>
</dbReference>
<dbReference type="InterPro" id="IPR011712">
    <property type="entry name" value="Sig_transdc_His_kin_sub3_dim/P"/>
</dbReference>
<feature type="domain" description="Signal transduction histidine kinase subgroup 3 dimerisation and phosphoacceptor" evidence="6">
    <location>
        <begin position="448"/>
        <end position="514"/>
    </location>
</feature>
<dbReference type="EMBL" id="JACHWR010000002">
    <property type="protein sequence ID" value="MBB3043596.1"/>
    <property type="molecule type" value="Genomic_DNA"/>
</dbReference>
<dbReference type="Gene3D" id="1.20.5.1930">
    <property type="match status" value="1"/>
</dbReference>
<gene>
    <name evidence="7" type="ORF">FHU40_003414</name>
</gene>
<keyword evidence="2 7" id="KW-0418">Kinase</keyword>
<keyword evidence="3" id="KW-0902">Two-component regulatory system</keyword>
<dbReference type="Gene3D" id="3.30.565.10">
    <property type="entry name" value="Histidine kinase-like ATPase, C-terminal domain"/>
    <property type="match status" value="1"/>
</dbReference>
<name>A0A7W4VXI4_9ACTN</name>